<dbReference type="EMBL" id="CP104067">
    <property type="protein sequence ID" value="WAH40016.1"/>
    <property type="molecule type" value="Genomic_DNA"/>
</dbReference>
<evidence type="ECO:0000313" key="1">
    <source>
        <dbReference type="EMBL" id="WAH40016.1"/>
    </source>
</evidence>
<protein>
    <submittedName>
        <fullName evidence="1">Chloramphenicol phosphotransferase CPT family protein</fullName>
    </submittedName>
</protein>
<accession>A0ABY6ZD18</accession>
<organism evidence="1 2">
    <name type="scientific">Alicyclobacillus fastidiosus</name>
    <dbReference type="NCBI Taxonomy" id="392011"/>
    <lineage>
        <taxon>Bacteria</taxon>
        <taxon>Bacillati</taxon>
        <taxon>Bacillota</taxon>
        <taxon>Bacilli</taxon>
        <taxon>Bacillales</taxon>
        <taxon>Alicyclobacillaceae</taxon>
        <taxon>Alicyclobacillus</taxon>
    </lineage>
</organism>
<dbReference type="Gene3D" id="3.40.50.300">
    <property type="entry name" value="P-loop containing nucleotide triphosphate hydrolases"/>
    <property type="match status" value="1"/>
</dbReference>
<proteinExistence type="predicted"/>
<sequence>MAHEDNLGKTVILNGTPRSGKTSIATVIQNTFDGVWMNLGGSQFKHDLCSCPQQLVG</sequence>
<reference evidence="1" key="1">
    <citation type="submission" date="2022-08" db="EMBL/GenBank/DDBJ databases">
        <title>Alicyclobacillus fastidiosus DSM 17978, complete genome.</title>
        <authorList>
            <person name="Wang Q."/>
            <person name="Cai R."/>
            <person name="Wang Z."/>
        </authorList>
    </citation>
    <scope>NUCLEOTIDE SEQUENCE</scope>
    <source>
        <strain evidence="1">DSM 17978</strain>
    </source>
</reference>
<dbReference type="Pfam" id="PF07931">
    <property type="entry name" value="CPT"/>
    <property type="match status" value="1"/>
</dbReference>
<dbReference type="RefSeq" id="WP_268003914.1">
    <property type="nucleotide sequence ID" value="NZ_BSUT01000001.1"/>
</dbReference>
<gene>
    <name evidence="1" type="ORF">NZD89_16625</name>
</gene>
<dbReference type="Proteomes" id="UP001164761">
    <property type="component" value="Chromosome"/>
</dbReference>
<keyword evidence="2" id="KW-1185">Reference proteome</keyword>
<dbReference type="InterPro" id="IPR027417">
    <property type="entry name" value="P-loop_NTPase"/>
</dbReference>
<name>A0ABY6ZD18_9BACL</name>
<evidence type="ECO:0000313" key="2">
    <source>
        <dbReference type="Proteomes" id="UP001164761"/>
    </source>
</evidence>